<organism evidence="3 4">
    <name type="scientific">Holothuria leucospilota</name>
    <name type="common">Black long sea cucumber</name>
    <name type="synonym">Mertensiothuria leucospilota</name>
    <dbReference type="NCBI Taxonomy" id="206669"/>
    <lineage>
        <taxon>Eukaryota</taxon>
        <taxon>Metazoa</taxon>
        <taxon>Echinodermata</taxon>
        <taxon>Eleutherozoa</taxon>
        <taxon>Echinozoa</taxon>
        <taxon>Holothuroidea</taxon>
        <taxon>Aspidochirotacea</taxon>
        <taxon>Aspidochirotida</taxon>
        <taxon>Holothuriidae</taxon>
        <taxon>Holothuria</taxon>
    </lineage>
</organism>
<feature type="chain" id="PRO_5040324502" evidence="2">
    <location>
        <begin position="21"/>
        <end position="240"/>
    </location>
</feature>
<evidence type="ECO:0000313" key="3">
    <source>
        <dbReference type="EMBL" id="KAJ8038455.1"/>
    </source>
</evidence>
<dbReference type="OrthoDB" id="10389142at2759"/>
<keyword evidence="4" id="KW-1185">Reference proteome</keyword>
<sequence>MLAVFILLSVAFGTTFEVTASRSRDPQGHYCLPLPQYNLTERSNGINQCVRKECPQYVAIPGYFDNYENVTVRQVEAGVYAYRTSDKCDMSDALIDSYLPLHYYFYRQPVKMNRTIPILLFSTKMPEDHACNYTHQLNFYLPTANHSNYPQPTSESGVGVPNNALAQPTCYVVYHWSGKVNSRTVYSKYEDLKNNITNSANNNLSFDENRFAHARYDPSCRPGNRNEIWIPLSNCPDTDQ</sequence>
<dbReference type="Proteomes" id="UP001152320">
    <property type="component" value="Chromosome 7"/>
</dbReference>
<evidence type="ECO:0000313" key="4">
    <source>
        <dbReference type="Proteomes" id="UP001152320"/>
    </source>
</evidence>
<evidence type="ECO:0000256" key="1">
    <source>
        <dbReference type="ARBA" id="ARBA00009817"/>
    </source>
</evidence>
<dbReference type="AlphaFoldDB" id="A0A9Q1C4T7"/>
<dbReference type="PANTHER" id="PTHR11220">
    <property type="entry name" value="HEME-BINDING PROTEIN-RELATED"/>
    <property type="match status" value="1"/>
</dbReference>
<dbReference type="SUPFAM" id="SSF55136">
    <property type="entry name" value="Probable bacterial effector-binding domain"/>
    <property type="match status" value="1"/>
</dbReference>
<accession>A0A9Q1C4T7</accession>
<comment type="caution">
    <text evidence="3">The sequence shown here is derived from an EMBL/GenBank/DDBJ whole genome shotgun (WGS) entry which is preliminary data.</text>
</comment>
<gene>
    <name evidence="3" type="ORF">HOLleu_15886</name>
</gene>
<protein>
    <submittedName>
        <fullName evidence="3">Uncharacterized protein</fullName>
    </submittedName>
</protein>
<dbReference type="InterPro" id="IPR006917">
    <property type="entry name" value="SOUL_heme-bd"/>
</dbReference>
<name>A0A9Q1C4T7_HOLLE</name>
<dbReference type="Gene3D" id="3.20.80.10">
    <property type="entry name" value="Regulatory factor, effector binding domain"/>
    <property type="match status" value="1"/>
</dbReference>
<reference evidence="3" key="1">
    <citation type="submission" date="2021-10" db="EMBL/GenBank/DDBJ databases">
        <title>Tropical sea cucumber genome reveals ecological adaptation and Cuvierian tubules defense mechanism.</title>
        <authorList>
            <person name="Chen T."/>
        </authorList>
    </citation>
    <scope>NUCLEOTIDE SEQUENCE</scope>
    <source>
        <strain evidence="3">Nanhai2018</strain>
        <tissue evidence="3">Muscle</tissue>
    </source>
</reference>
<evidence type="ECO:0000256" key="2">
    <source>
        <dbReference type="SAM" id="SignalP"/>
    </source>
</evidence>
<dbReference type="InterPro" id="IPR011256">
    <property type="entry name" value="Reg_factor_effector_dom_sf"/>
</dbReference>
<dbReference type="GO" id="GO:0020037">
    <property type="term" value="F:heme binding"/>
    <property type="evidence" value="ECO:0007669"/>
    <property type="project" value="TreeGrafter"/>
</dbReference>
<comment type="similarity">
    <text evidence="1">Belongs to the HEBP family.</text>
</comment>
<dbReference type="Pfam" id="PF04832">
    <property type="entry name" value="SOUL"/>
    <property type="match status" value="1"/>
</dbReference>
<dbReference type="EMBL" id="JAIZAY010000007">
    <property type="protein sequence ID" value="KAJ8038455.1"/>
    <property type="molecule type" value="Genomic_DNA"/>
</dbReference>
<proteinExistence type="inferred from homology"/>
<dbReference type="PANTHER" id="PTHR11220:SF1">
    <property type="entry name" value="HEME-BINDING PROTEIN 2"/>
    <property type="match status" value="1"/>
</dbReference>
<feature type="signal peptide" evidence="2">
    <location>
        <begin position="1"/>
        <end position="20"/>
    </location>
</feature>
<keyword evidence="2" id="KW-0732">Signal</keyword>